<evidence type="ECO:0000256" key="3">
    <source>
        <dbReference type="ARBA" id="ARBA00022692"/>
    </source>
</evidence>
<keyword evidence="13" id="KW-1185">Reference proteome</keyword>
<organism evidence="12 13">
    <name type="scientific">Candidatus Mycobacterium methanotrophicum</name>
    <dbReference type="NCBI Taxonomy" id="2943498"/>
    <lineage>
        <taxon>Bacteria</taxon>
        <taxon>Bacillati</taxon>
        <taxon>Actinomycetota</taxon>
        <taxon>Actinomycetes</taxon>
        <taxon>Mycobacteriales</taxon>
        <taxon>Mycobacteriaceae</taxon>
        <taxon>Mycobacterium</taxon>
    </lineage>
</organism>
<evidence type="ECO:0000256" key="7">
    <source>
        <dbReference type="ARBA" id="ARBA00023004"/>
    </source>
</evidence>
<comment type="similarity">
    <text evidence="2">Belongs to the fatty acid desaturase type 2 family.</text>
</comment>
<evidence type="ECO:0000256" key="4">
    <source>
        <dbReference type="ARBA" id="ARBA00022832"/>
    </source>
</evidence>
<dbReference type="InterPro" id="IPR015876">
    <property type="entry name" value="Acyl-CoA_DS"/>
</dbReference>
<keyword evidence="9 10" id="KW-0472">Membrane</keyword>
<evidence type="ECO:0000313" key="13">
    <source>
        <dbReference type="Proteomes" id="UP001056610"/>
    </source>
</evidence>
<accession>A0ABY4QQH5</accession>
<comment type="subcellular location">
    <subcellularLocation>
        <location evidence="1">Membrane</location>
        <topology evidence="1">Multi-pass membrane protein</topology>
    </subcellularLocation>
</comment>
<dbReference type="GO" id="GO:0016491">
    <property type="term" value="F:oxidoreductase activity"/>
    <property type="evidence" value="ECO:0007669"/>
    <property type="project" value="UniProtKB-KW"/>
</dbReference>
<keyword evidence="7" id="KW-0408">Iron</keyword>
<dbReference type="RefSeq" id="WP_249763195.1">
    <property type="nucleotide sequence ID" value="NZ_CAJUXY010000020.1"/>
</dbReference>
<evidence type="ECO:0000256" key="1">
    <source>
        <dbReference type="ARBA" id="ARBA00004141"/>
    </source>
</evidence>
<evidence type="ECO:0000256" key="8">
    <source>
        <dbReference type="ARBA" id="ARBA00023098"/>
    </source>
</evidence>
<evidence type="ECO:0000256" key="2">
    <source>
        <dbReference type="ARBA" id="ARBA00008749"/>
    </source>
</evidence>
<dbReference type="PANTHER" id="PTHR11351">
    <property type="entry name" value="ACYL-COA DESATURASE"/>
    <property type="match status" value="1"/>
</dbReference>
<gene>
    <name evidence="12" type="ORF">M5I08_07945</name>
</gene>
<keyword evidence="6 12" id="KW-0560">Oxidoreductase</keyword>
<proteinExistence type="inferred from homology"/>
<dbReference type="PANTHER" id="PTHR11351:SF3">
    <property type="entry name" value="BLL4393 PROTEIN"/>
    <property type="match status" value="1"/>
</dbReference>
<dbReference type="InterPro" id="IPR005804">
    <property type="entry name" value="FA_desaturase_dom"/>
</dbReference>
<name>A0ABY4QQH5_9MYCO</name>
<dbReference type="CDD" id="cd03505">
    <property type="entry name" value="Delta9-FADS-like"/>
    <property type="match status" value="1"/>
</dbReference>
<keyword evidence="4" id="KW-0276">Fatty acid metabolism</keyword>
<dbReference type="EMBL" id="CP097320">
    <property type="protein sequence ID" value="UQX12210.1"/>
    <property type="molecule type" value="Genomic_DNA"/>
</dbReference>
<feature type="transmembrane region" description="Helical" evidence="10">
    <location>
        <begin position="157"/>
        <end position="175"/>
    </location>
</feature>
<keyword evidence="8" id="KW-0443">Lipid metabolism</keyword>
<feature type="transmembrane region" description="Helical" evidence="10">
    <location>
        <begin position="6"/>
        <end position="29"/>
    </location>
</feature>
<feature type="domain" description="Fatty acid desaturase" evidence="11">
    <location>
        <begin position="39"/>
        <end position="258"/>
    </location>
</feature>
<evidence type="ECO:0000256" key="5">
    <source>
        <dbReference type="ARBA" id="ARBA00022989"/>
    </source>
</evidence>
<dbReference type="EC" id="1.14.19.-" evidence="12"/>
<keyword evidence="5 10" id="KW-1133">Transmembrane helix</keyword>
<feature type="transmembrane region" description="Helical" evidence="10">
    <location>
        <begin position="36"/>
        <end position="58"/>
    </location>
</feature>
<evidence type="ECO:0000256" key="10">
    <source>
        <dbReference type="SAM" id="Phobius"/>
    </source>
</evidence>
<evidence type="ECO:0000256" key="9">
    <source>
        <dbReference type="ARBA" id="ARBA00023136"/>
    </source>
</evidence>
<dbReference type="Pfam" id="PF00487">
    <property type="entry name" value="FA_desaturase"/>
    <property type="match status" value="1"/>
</dbReference>
<evidence type="ECO:0000256" key="6">
    <source>
        <dbReference type="ARBA" id="ARBA00023002"/>
    </source>
</evidence>
<sequence length="286" mass="31011">MRGYLLAAFAVFAPAASLIAAVALCFVGIGPSRTDLIVFVVGTLATMAGVELGLHRYFAHRAFTAAPALVWVLGALGSSAFLGPVMWWVATHRRHHASTDREGDPHSPHWPVGGVRGLLHAHVGWLFRPEHTAMTISARDVKDLWQSPRAMSLHRSYLWWGALGLAIPTLIGWAAGGPRGALTGFLWGGMTRIFVVSHLTWAVNSFGHALGGRARLPHSGQARNNFWLTLPALGGGNHGNHHDAPRSYTTRVRWWQVDPGGALIRGLSWCGLAGDLKQPERSRTES</sequence>
<protein>
    <submittedName>
        <fullName evidence="12">Fatty acid desaturase</fullName>
        <ecNumber evidence="12">1.14.19.-</ecNumber>
    </submittedName>
</protein>
<evidence type="ECO:0000313" key="12">
    <source>
        <dbReference type="EMBL" id="UQX12210.1"/>
    </source>
</evidence>
<dbReference type="PRINTS" id="PR00075">
    <property type="entry name" value="FACDDSATRASE"/>
</dbReference>
<feature type="transmembrane region" description="Helical" evidence="10">
    <location>
        <begin position="70"/>
        <end position="90"/>
    </location>
</feature>
<dbReference type="Proteomes" id="UP001056610">
    <property type="component" value="Chromosome"/>
</dbReference>
<evidence type="ECO:0000259" key="11">
    <source>
        <dbReference type="Pfam" id="PF00487"/>
    </source>
</evidence>
<keyword evidence="3 10" id="KW-0812">Transmembrane</keyword>
<feature type="transmembrane region" description="Helical" evidence="10">
    <location>
        <begin position="181"/>
        <end position="203"/>
    </location>
</feature>
<reference evidence="12" key="1">
    <citation type="submission" date="2022-05" db="EMBL/GenBank/DDBJ databases">
        <title>A methanotrophic Mycobacterium dominates a cave microbial ecosystem.</title>
        <authorList>
            <person name="Van Spanning R.J.M."/>
            <person name="Guan Q."/>
            <person name="Melkonian C."/>
            <person name="Gallant J."/>
            <person name="Polerecky L."/>
            <person name="Flot J.-F."/>
            <person name="Brandt B.W."/>
            <person name="Braster M."/>
            <person name="Iturbe Espinoza P."/>
            <person name="Aerts J."/>
            <person name="Meima-Franke M."/>
            <person name="Piersma S.R."/>
            <person name="Bunduc C."/>
            <person name="Ummels R."/>
            <person name="Pain A."/>
            <person name="Fleming E.J."/>
            <person name="van der Wel N."/>
            <person name="Gherman V.D."/>
            <person name="Sarbu S.M."/>
            <person name="Bodelier P.L.E."/>
            <person name="Bitter W."/>
        </authorList>
    </citation>
    <scope>NUCLEOTIDE SEQUENCE</scope>
    <source>
        <strain evidence="12">Sulfur Cave</strain>
    </source>
</reference>